<dbReference type="Pfam" id="PF04560">
    <property type="entry name" value="RNA_pol_Rpb2_7"/>
    <property type="match status" value="1"/>
</dbReference>
<evidence type="ECO:0000259" key="8">
    <source>
        <dbReference type="Pfam" id="PF04560"/>
    </source>
</evidence>
<dbReference type="GO" id="GO:0006351">
    <property type="term" value="P:DNA-templated transcription"/>
    <property type="evidence" value="ECO:0007669"/>
    <property type="project" value="InterPro"/>
</dbReference>
<evidence type="ECO:0000259" key="9">
    <source>
        <dbReference type="Pfam" id="PF25558"/>
    </source>
</evidence>
<reference evidence="11" key="1">
    <citation type="submission" date="2016-11" db="UniProtKB">
        <authorList>
            <consortium name="WormBaseParasite"/>
        </authorList>
    </citation>
    <scope>IDENTIFICATION</scope>
</reference>
<evidence type="ECO:0000256" key="2">
    <source>
        <dbReference type="ARBA" id="ARBA00012418"/>
    </source>
</evidence>
<sequence>MGIMYRQIFFGPTYYQRLKHMVDDKIHSRARGPVQMMNRQPMEGRARDGGLRFGEMERDCQISHGAAQFLRERLFEVSDPYHVYVCNNCGLIVIANLRTNSFECKVRRVTKFSSEDLPSKAIYPVYFDKVVTVSSVYETLAFARNDEMGDVFVPGAAFSSEEVSRLNSYLIPGDRLLVSVRSQEEVNGCKWIAISATKLNKLTEKNITGWGKILSLTDISATVWSMEYGEIKCSLLTWIGGDAGKSAEGLSEILKIGVILELSSVRMTTLPENNGADEGDVCLFLFDCSEQPPKCKRVTAIPPLLVSVAQFQLMQYREYIKRIA</sequence>
<comment type="similarity">
    <text evidence="1">Belongs to the RNA polymerase beta chain family.</text>
</comment>
<protein>
    <recommendedName>
        <fullName evidence="2">DNA-directed RNA polymerase</fullName>
        <ecNumber evidence="2">2.7.7.6</ecNumber>
    </recommendedName>
</protein>
<keyword evidence="3" id="KW-0240">DNA-directed RNA polymerase</keyword>
<evidence type="ECO:0000259" key="7">
    <source>
        <dbReference type="Pfam" id="PF00562"/>
    </source>
</evidence>
<evidence type="ECO:0000256" key="3">
    <source>
        <dbReference type="ARBA" id="ARBA00022478"/>
    </source>
</evidence>
<dbReference type="InterPro" id="IPR057690">
    <property type="entry name" value="DUF7930"/>
</dbReference>
<dbReference type="Gene3D" id="3.90.1800.10">
    <property type="entry name" value="RNA polymerase alpha subunit dimerisation domain"/>
    <property type="match status" value="1"/>
</dbReference>
<dbReference type="Pfam" id="PF00562">
    <property type="entry name" value="RNA_pol_Rpb2_6"/>
    <property type="match status" value="1"/>
</dbReference>
<feature type="domain" description="DNA-directed RNA polymerase subunit 2 hybrid-binding" evidence="7">
    <location>
        <begin position="4"/>
        <end position="47"/>
    </location>
</feature>
<dbReference type="Proteomes" id="UP000095283">
    <property type="component" value="Unplaced"/>
</dbReference>
<evidence type="ECO:0000313" key="10">
    <source>
        <dbReference type="Proteomes" id="UP000095283"/>
    </source>
</evidence>
<dbReference type="GO" id="GO:0032549">
    <property type="term" value="F:ribonucleoside binding"/>
    <property type="evidence" value="ECO:0007669"/>
    <property type="project" value="InterPro"/>
</dbReference>
<dbReference type="InterPro" id="IPR007120">
    <property type="entry name" value="DNA-dir_RNAP_su2_dom"/>
</dbReference>
<feature type="domain" description="DUF7930" evidence="9">
    <location>
        <begin position="208"/>
        <end position="258"/>
    </location>
</feature>
<dbReference type="AlphaFoldDB" id="A0A1I7WNE2"/>
<dbReference type="GO" id="GO:0003899">
    <property type="term" value="F:DNA-directed RNA polymerase activity"/>
    <property type="evidence" value="ECO:0007669"/>
    <property type="project" value="UniProtKB-EC"/>
</dbReference>
<evidence type="ECO:0000256" key="6">
    <source>
        <dbReference type="ARBA" id="ARBA00023163"/>
    </source>
</evidence>
<accession>A0A1I7WNE2</accession>
<dbReference type="GO" id="GO:0003677">
    <property type="term" value="F:DNA binding"/>
    <property type="evidence" value="ECO:0007669"/>
    <property type="project" value="InterPro"/>
</dbReference>
<dbReference type="GO" id="GO:0000428">
    <property type="term" value="C:DNA-directed RNA polymerase complex"/>
    <property type="evidence" value="ECO:0007669"/>
    <property type="project" value="UniProtKB-KW"/>
</dbReference>
<evidence type="ECO:0000313" key="11">
    <source>
        <dbReference type="WBParaSite" id="Hba_06602"/>
    </source>
</evidence>
<evidence type="ECO:0000256" key="5">
    <source>
        <dbReference type="ARBA" id="ARBA00022695"/>
    </source>
</evidence>
<keyword evidence="6" id="KW-0804">Transcription</keyword>
<evidence type="ECO:0000256" key="1">
    <source>
        <dbReference type="ARBA" id="ARBA00006835"/>
    </source>
</evidence>
<proteinExistence type="inferred from homology"/>
<keyword evidence="4" id="KW-0808">Transferase</keyword>
<dbReference type="EC" id="2.7.7.6" evidence="2"/>
<dbReference type="SUPFAM" id="SSF64484">
    <property type="entry name" value="beta and beta-prime subunits of DNA dependent RNA-polymerase"/>
    <property type="match status" value="1"/>
</dbReference>
<dbReference type="Pfam" id="PF25558">
    <property type="entry name" value="DUF7930"/>
    <property type="match status" value="1"/>
</dbReference>
<dbReference type="InterPro" id="IPR037033">
    <property type="entry name" value="DNA-dir_RNAP_su2_hyb_sf"/>
</dbReference>
<dbReference type="PANTHER" id="PTHR20856">
    <property type="entry name" value="DNA-DIRECTED RNA POLYMERASE I SUBUNIT 2"/>
    <property type="match status" value="1"/>
</dbReference>
<dbReference type="WBParaSite" id="Hba_06602">
    <property type="protein sequence ID" value="Hba_06602"/>
    <property type="gene ID" value="Hba_06602"/>
</dbReference>
<keyword evidence="10" id="KW-1185">Reference proteome</keyword>
<evidence type="ECO:0000256" key="4">
    <source>
        <dbReference type="ARBA" id="ARBA00022679"/>
    </source>
</evidence>
<name>A0A1I7WNE2_HETBA</name>
<keyword evidence="5" id="KW-0548">Nucleotidyltransferase</keyword>
<dbReference type="InterPro" id="IPR007641">
    <property type="entry name" value="RNA_pol_Rpb2_7"/>
</dbReference>
<dbReference type="Gene3D" id="2.40.270.10">
    <property type="entry name" value="DNA-directed RNA polymerase, subunit 2, domain 6"/>
    <property type="match status" value="1"/>
</dbReference>
<organism evidence="10 11">
    <name type="scientific">Heterorhabditis bacteriophora</name>
    <name type="common">Entomopathogenic nematode worm</name>
    <dbReference type="NCBI Taxonomy" id="37862"/>
    <lineage>
        <taxon>Eukaryota</taxon>
        <taxon>Metazoa</taxon>
        <taxon>Ecdysozoa</taxon>
        <taxon>Nematoda</taxon>
        <taxon>Chromadorea</taxon>
        <taxon>Rhabditida</taxon>
        <taxon>Rhabditina</taxon>
        <taxon>Rhabditomorpha</taxon>
        <taxon>Strongyloidea</taxon>
        <taxon>Heterorhabditidae</taxon>
        <taxon>Heterorhabditis</taxon>
    </lineage>
</organism>
<feature type="domain" description="RNA polymerase Rpb2" evidence="8">
    <location>
        <begin position="49"/>
        <end position="111"/>
    </location>
</feature>
<dbReference type="InterPro" id="IPR015712">
    <property type="entry name" value="DNA-dir_RNA_pol_su2"/>
</dbReference>